<dbReference type="Proteomes" id="UP000644693">
    <property type="component" value="Unassembled WGS sequence"/>
</dbReference>
<comment type="caution">
    <text evidence="1">The sequence shown here is derived from an EMBL/GenBank/DDBJ whole genome shotgun (WGS) entry which is preliminary data.</text>
</comment>
<evidence type="ECO:0000313" key="1">
    <source>
        <dbReference type="EMBL" id="GHD29766.1"/>
    </source>
</evidence>
<gene>
    <name evidence="1" type="ORF">GCM10007053_10840</name>
</gene>
<dbReference type="AlphaFoldDB" id="A0A919CJ17"/>
<dbReference type="SUPFAM" id="SSF51182">
    <property type="entry name" value="RmlC-like cupins"/>
    <property type="match status" value="1"/>
</dbReference>
<reference evidence="1" key="1">
    <citation type="journal article" date="2014" name="Int. J. Syst. Evol. Microbiol.">
        <title>Complete genome sequence of Corynebacterium casei LMG S-19264T (=DSM 44701T), isolated from a smear-ripened cheese.</title>
        <authorList>
            <consortium name="US DOE Joint Genome Institute (JGI-PGF)"/>
            <person name="Walter F."/>
            <person name="Albersmeier A."/>
            <person name="Kalinowski J."/>
            <person name="Ruckert C."/>
        </authorList>
    </citation>
    <scope>NUCLEOTIDE SEQUENCE</scope>
    <source>
        <strain evidence="1">KCTC 23430</strain>
    </source>
</reference>
<dbReference type="EMBL" id="BMYM01000001">
    <property type="protein sequence ID" value="GHD29766.1"/>
    <property type="molecule type" value="Genomic_DNA"/>
</dbReference>
<accession>A0A919CJ17</accession>
<keyword evidence="2" id="KW-1185">Reference proteome</keyword>
<evidence type="ECO:0000313" key="2">
    <source>
        <dbReference type="Proteomes" id="UP000644693"/>
    </source>
</evidence>
<dbReference type="RefSeq" id="WP_189475849.1">
    <property type="nucleotide sequence ID" value="NZ_BMYM01000001.1"/>
</dbReference>
<proteinExistence type="predicted"/>
<dbReference type="InterPro" id="IPR011051">
    <property type="entry name" value="RmlC_Cupin_sf"/>
</dbReference>
<name>A0A919CJ17_9GAMM</name>
<protein>
    <submittedName>
        <fullName evidence="1">Uncharacterized protein</fullName>
    </submittedName>
</protein>
<organism evidence="1 2">
    <name type="scientific">Parahalioglobus pacificus</name>
    <dbReference type="NCBI Taxonomy" id="930806"/>
    <lineage>
        <taxon>Bacteria</taxon>
        <taxon>Pseudomonadati</taxon>
        <taxon>Pseudomonadota</taxon>
        <taxon>Gammaproteobacteria</taxon>
        <taxon>Cellvibrionales</taxon>
        <taxon>Halieaceae</taxon>
        <taxon>Parahalioglobus</taxon>
    </lineage>
</organism>
<sequence>MNAHLADCRDLDYHRGYDVSEVLASWLDQQTSAVLLLDLMLRAEWLDKGADLPLTAVYQRDLQGGERGYRVCVVDTGLAVSPDDDGTAVFAAAVATGAAVYRSGAPIGLAPLSIPKPWGREIWYTGIEERGVCCFVDEFGGETPIPWLQLATAGMLGPADTPPVLLKILDPLPEPVRGDLYFELHHEKREVYVVTHVDSGAWPDGVGAIRYGFSPKRIEAAGGEREFRQQYLAAVKAYEVVRRSIDALPADQSVGAELLDQEHDLREQMNAFTRLRPLRTGDVVKVPLLLPHSLQHGVRTVEFQTPVYERQIISFAQEVLTQSHWDTEEAVEQMSLIAPAEEALDVVQSGEGVTIERIVSFEDFKAYRVSLASGARWQPGFESSYGLLMSVAGDVRFGELSIAPEQAVFIPAAACHECVVAGDQSAVMLLATPTG</sequence>
<reference evidence="1" key="2">
    <citation type="submission" date="2020-09" db="EMBL/GenBank/DDBJ databases">
        <authorList>
            <person name="Sun Q."/>
            <person name="Kim S."/>
        </authorList>
    </citation>
    <scope>NUCLEOTIDE SEQUENCE</scope>
    <source>
        <strain evidence="1">KCTC 23430</strain>
    </source>
</reference>